<accession>A0A9D2AGA7</accession>
<feature type="transmembrane region" description="Helical" evidence="1">
    <location>
        <begin position="122"/>
        <end position="143"/>
    </location>
</feature>
<comment type="caution">
    <text evidence="2">The sequence shown here is derived from an EMBL/GenBank/DDBJ whole genome shotgun (WGS) entry which is preliminary data.</text>
</comment>
<dbReference type="AlphaFoldDB" id="A0A9D2AGA7"/>
<feature type="transmembrane region" description="Helical" evidence="1">
    <location>
        <begin position="36"/>
        <end position="59"/>
    </location>
</feature>
<keyword evidence="1" id="KW-0472">Membrane</keyword>
<dbReference type="EMBL" id="DXFX01000056">
    <property type="protein sequence ID" value="HIX07707.1"/>
    <property type="molecule type" value="Genomic_DNA"/>
</dbReference>
<evidence type="ECO:0000256" key="1">
    <source>
        <dbReference type="SAM" id="Phobius"/>
    </source>
</evidence>
<feature type="transmembrane region" description="Helical" evidence="1">
    <location>
        <begin position="79"/>
        <end position="101"/>
    </location>
</feature>
<sequence>MQTLDIITIVVAVVLALLGLGLGFGKTLRFFTRGIFGIVISVFVCFTFGGMIKGIPAVAEFISSLNQKLGEAWSFLQTIHLESVLFYVLLFFVVQIVRIILVRFVCAVFEIDVLPMRLINKVLGMVLMVAAVFLLTLLVLAVFRMVEDTSFVQDILQKIDGTFLGKLYENNPVKFVVETPTA</sequence>
<name>A0A9D2AGA7_9FIRM</name>
<evidence type="ECO:0000313" key="2">
    <source>
        <dbReference type="EMBL" id="HIX07707.1"/>
    </source>
</evidence>
<proteinExistence type="predicted"/>
<organism evidence="2 3">
    <name type="scientific">Candidatus Borkfalkia faecipullorum</name>
    <dbReference type="NCBI Taxonomy" id="2838510"/>
    <lineage>
        <taxon>Bacteria</taxon>
        <taxon>Bacillati</taxon>
        <taxon>Bacillota</taxon>
        <taxon>Clostridia</taxon>
        <taxon>Christensenellales</taxon>
        <taxon>Christensenellaceae</taxon>
        <taxon>Candidatus Borkfalkia</taxon>
    </lineage>
</organism>
<protein>
    <submittedName>
        <fullName evidence="2">Uncharacterized protein</fullName>
    </submittedName>
</protein>
<dbReference type="Proteomes" id="UP000824204">
    <property type="component" value="Unassembled WGS sequence"/>
</dbReference>
<keyword evidence="1" id="KW-1133">Transmembrane helix</keyword>
<reference evidence="2" key="1">
    <citation type="journal article" date="2021" name="PeerJ">
        <title>Extensive microbial diversity within the chicken gut microbiome revealed by metagenomics and culture.</title>
        <authorList>
            <person name="Gilroy R."/>
            <person name="Ravi A."/>
            <person name="Getino M."/>
            <person name="Pursley I."/>
            <person name="Horton D.L."/>
            <person name="Alikhan N.F."/>
            <person name="Baker D."/>
            <person name="Gharbi K."/>
            <person name="Hall N."/>
            <person name="Watson M."/>
            <person name="Adriaenssens E.M."/>
            <person name="Foster-Nyarko E."/>
            <person name="Jarju S."/>
            <person name="Secka A."/>
            <person name="Antonio M."/>
            <person name="Oren A."/>
            <person name="Chaudhuri R.R."/>
            <person name="La Ragione R."/>
            <person name="Hildebrand F."/>
            <person name="Pallen M.J."/>
        </authorList>
    </citation>
    <scope>NUCLEOTIDE SEQUENCE</scope>
    <source>
        <strain evidence="2">811</strain>
    </source>
</reference>
<reference evidence="2" key="2">
    <citation type="submission" date="2021-04" db="EMBL/GenBank/DDBJ databases">
        <authorList>
            <person name="Gilroy R."/>
        </authorList>
    </citation>
    <scope>NUCLEOTIDE SEQUENCE</scope>
    <source>
        <strain evidence="2">811</strain>
    </source>
</reference>
<feature type="transmembrane region" description="Helical" evidence="1">
    <location>
        <begin position="6"/>
        <end position="24"/>
    </location>
</feature>
<keyword evidence="1" id="KW-0812">Transmembrane</keyword>
<evidence type="ECO:0000313" key="3">
    <source>
        <dbReference type="Proteomes" id="UP000824204"/>
    </source>
</evidence>
<gene>
    <name evidence="2" type="ORF">H9741_04505</name>
</gene>